<evidence type="ECO:0000256" key="10">
    <source>
        <dbReference type="HAMAP-Rule" id="MF_00033"/>
    </source>
</evidence>
<dbReference type="EC" id="2.4.1.227" evidence="10"/>
<accession>A0A810QA29</accession>
<dbReference type="PANTHER" id="PTHR21015">
    <property type="entry name" value="UDP-N-ACETYLGLUCOSAMINE--N-ACETYLMURAMYL-(PENTAPEPTIDE) PYROPHOSPHORYL-UNDECAPRENOL N-ACETYLGLUCOSAMINE TRANSFERASE 1"/>
    <property type="match status" value="1"/>
</dbReference>
<dbReference type="KEGG" id="pfaa:MM59RIKEN_04110"/>
<dbReference type="GO" id="GO:0005975">
    <property type="term" value="P:carbohydrate metabolic process"/>
    <property type="evidence" value="ECO:0007669"/>
    <property type="project" value="InterPro"/>
</dbReference>
<keyword evidence="7 10" id="KW-0472">Membrane</keyword>
<keyword evidence="6 10" id="KW-0573">Peptidoglycan synthesis</keyword>
<dbReference type="PANTHER" id="PTHR21015:SF22">
    <property type="entry name" value="GLYCOSYLTRANSFERASE"/>
    <property type="match status" value="1"/>
</dbReference>
<feature type="domain" description="Glycosyl transferase family 28 C-terminal" evidence="12">
    <location>
        <begin position="203"/>
        <end position="366"/>
    </location>
</feature>
<feature type="domain" description="Glycosyltransferase family 28 N-terminal" evidence="11">
    <location>
        <begin position="9"/>
        <end position="151"/>
    </location>
</feature>
<evidence type="ECO:0000256" key="5">
    <source>
        <dbReference type="ARBA" id="ARBA00022960"/>
    </source>
</evidence>
<dbReference type="EMBL" id="AP023420">
    <property type="protein sequence ID" value="BCK83092.1"/>
    <property type="molecule type" value="Genomic_DNA"/>
</dbReference>
<feature type="binding site" evidence="10">
    <location>
        <position position="205"/>
    </location>
    <ligand>
        <name>UDP-N-acetyl-alpha-D-glucosamine</name>
        <dbReference type="ChEBI" id="CHEBI:57705"/>
    </ligand>
</feature>
<organism evidence="13 14">
    <name type="scientific">Pusillibacter faecalis</name>
    <dbReference type="NCBI Taxonomy" id="2714358"/>
    <lineage>
        <taxon>Bacteria</taxon>
        <taxon>Bacillati</taxon>
        <taxon>Bacillota</taxon>
        <taxon>Clostridia</taxon>
        <taxon>Eubacteriales</taxon>
        <taxon>Oscillospiraceae</taxon>
        <taxon>Pusillibacter</taxon>
    </lineage>
</organism>
<keyword evidence="8 10" id="KW-0131">Cell cycle</keyword>
<name>A0A810QA29_9FIRM</name>
<dbReference type="UniPathway" id="UPA00219"/>
<comment type="similarity">
    <text evidence="10">Belongs to the glycosyltransferase 28 family. MurG subfamily.</text>
</comment>
<dbReference type="InterPro" id="IPR006009">
    <property type="entry name" value="GlcNAc_MurG"/>
</dbReference>
<evidence type="ECO:0000259" key="12">
    <source>
        <dbReference type="Pfam" id="PF04101"/>
    </source>
</evidence>
<dbReference type="GO" id="GO:0005886">
    <property type="term" value="C:plasma membrane"/>
    <property type="evidence" value="ECO:0007669"/>
    <property type="project" value="UniProtKB-SubCell"/>
</dbReference>
<evidence type="ECO:0000256" key="7">
    <source>
        <dbReference type="ARBA" id="ARBA00023136"/>
    </source>
</evidence>
<reference evidence="13" key="1">
    <citation type="submission" date="2020-09" db="EMBL/GenBank/DDBJ databases">
        <title>New species isolated from human feces.</title>
        <authorList>
            <person name="Kitahara M."/>
            <person name="Shigeno Y."/>
            <person name="Shime M."/>
            <person name="Matsumoto Y."/>
            <person name="Nakamura S."/>
            <person name="Motooka D."/>
            <person name="Fukuoka S."/>
            <person name="Nishikawa H."/>
            <person name="Benno Y."/>
        </authorList>
    </citation>
    <scope>NUCLEOTIDE SEQUENCE</scope>
    <source>
        <strain evidence="13">MM59</strain>
    </source>
</reference>
<sequence>MEKKLHKMIFTCGGTAGHINPAIALAQLAREKEPTVEILFVGAERGLEKDLVPKAGYHFRTVHISSFHRSFKPHEIKHNLISACNLLRSPREARAILREFQPDVVIGTGGYASFPLVKAAAKAGIPTAVHESNMVPGLTTEMLEPFANRIMVGFESCRKYYKHPQKVAVTGTPVREDFFALTKAQAKEQLGVNDGRPLVVSFWGSLGASGMNQQMVDFLALEAAKEPFHHIHAAGSGNLTALKHALKERGVVLSEHPALDVREYIYDMARVCRAADLVICRAGASTISELTALGVPALMVPSPYVTNNHQEKNARALEESGGAVVLLERECSGQALFQAASGILRDEERRAEMERSMLSLGIRDAGERIWQTVLEIIK</sequence>
<feature type="binding site" evidence="10">
    <location>
        <position position="310"/>
    </location>
    <ligand>
        <name>UDP-N-acetyl-alpha-D-glucosamine</name>
        <dbReference type="ChEBI" id="CHEBI:57705"/>
    </ligand>
</feature>
<dbReference type="Pfam" id="PF03033">
    <property type="entry name" value="Glyco_transf_28"/>
    <property type="match status" value="1"/>
</dbReference>
<dbReference type="GO" id="GO:0071555">
    <property type="term" value="P:cell wall organization"/>
    <property type="evidence" value="ECO:0007669"/>
    <property type="project" value="UniProtKB-KW"/>
</dbReference>
<evidence type="ECO:0000256" key="2">
    <source>
        <dbReference type="ARBA" id="ARBA00022618"/>
    </source>
</evidence>
<evidence type="ECO:0000256" key="9">
    <source>
        <dbReference type="ARBA" id="ARBA00023316"/>
    </source>
</evidence>
<evidence type="ECO:0000256" key="3">
    <source>
        <dbReference type="ARBA" id="ARBA00022676"/>
    </source>
</evidence>
<keyword evidence="1 10" id="KW-1003">Cell membrane</keyword>
<comment type="subcellular location">
    <subcellularLocation>
        <location evidence="10">Cell membrane</location>
        <topology evidence="10">Peripheral membrane protein</topology>
        <orientation evidence="10">Cytoplasmic side</orientation>
    </subcellularLocation>
</comment>
<keyword evidence="14" id="KW-1185">Reference proteome</keyword>
<dbReference type="HAMAP" id="MF_00033">
    <property type="entry name" value="MurG"/>
    <property type="match status" value="1"/>
</dbReference>
<dbReference type="GO" id="GO:0051301">
    <property type="term" value="P:cell division"/>
    <property type="evidence" value="ECO:0007669"/>
    <property type="project" value="UniProtKB-KW"/>
</dbReference>
<comment type="pathway">
    <text evidence="10">Cell wall biogenesis; peptidoglycan biosynthesis.</text>
</comment>
<comment type="function">
    <text evidence="10">Cell wall formation. Catalyzes the transfer of a GlcNAc subunit on undecaprenyl-pyrophosphoryl-MurNAc-pentapeptide (lipid intermediate I) to form undecaprenyl-pyrophosphoryl-MurNAc-(pentapeptide)GlcNAc (lipid intermediate II).</text>
</comment>
<dbReference type="AlphaFoldDB" id="A0A810QA29"/>
<keyword evidence="4 10" id="KW-0808">Transferase</keyword>
<evidence type="ECO:0000259" key="11">
    <source>
        <dbReference type="Pfam" id="PF03033"/>
    </source>
</evidence>
<evidence type="ECO:0000256" key="8">
    <source>
        <dbReference type="ARBA" id="ARBA00023306"/>
    </source>
</evidence>
<dbReference type="NCBIfam" id="TIGR01133">
    <property type="entry name" value="murG"/>
    <property type="match status" value="1"/>
</dbReference>
<dbReference type="GO" id="GO:0050511">
    <property type="term" value="F:undecaprenyldiphospho-muramoylpentapeptide beta-N-acetylglucosaminyltransferase activity"/>
    <property type="evidence" value="ECO:0007669"/>
    <property type="project" value="UniProtKB-UniRule"/>
</dbReference>
<keyword evidence="2 10" id="KW-0132">Cell division</keyword>
<protein>
    <recommendedName>
        <fullName evidence="10">UDP-N-acetylglucosamine--N-acetylmuramyl-(pentapeptide) pyrophosphoryl-undecaprenol N-acetylglucosamine transferase</fullName>
        <ecNumber evidence="10">2.4.1.227</ecNumber>
    </recommendedName>
    <alternativeName>
        <fullName evidence="10">Undecaprenyl-PP-MurNAc-pentapeptide-UDPGlcNAc GlcNAc transferase</fullName>
    </alternativeName>
</protein>
<dbReference type="InterPro" id="IPR007235">
    <property type="entry name" value="Glyco_trans_28_C"/>
</dbReference>
<evidence type="ECO:0000256" key="6">
    <source>
        <dbReference type="ARBA" id="ARBA00022984"/>
    </source>
</evidence>
<dbReference type="Gene3D" id="3.40.50.2000">
    <property type="entry name" value="Glycogen Phosphorylase B"/>
    <property type="match status" value="2"/>
</dbReference>
<proteinExistence type="inferred from homology"/>
<dbReference type="Pfam" id="PF04101">
    <property type="entry name" value="Glyco_tran_28_C"/>
    <property type="match status" value="1"/>
</dbReference>
<dbReference type="SUPFAM" id="SSF53756">
    <property type="entry name" value="UDP-Glycosyltransferase/glycogen phosphorylase"/>
    <property type="match status" value="1"/>
</dbReference>
<dbReference type="RefSeq" id="WP_187031716.1">
    <property type="nucleotide sequence ID" value="NZ_AP023420.1"/>
</dbReference>
<dbReference type="InterPro" id="IPR004276">
    <property type="entry name" value="GlycoTrans_28_N"/>
</dbReference>
<evidence type="ECO:0000313" key="13">
    <source>
        <dbReference type="EMBL" id="BCK83092.1"/>
    </source>
</evidence>
<dbReference type="GO" id="GO:0009252">
    <property type="term" value="P:peptidoglycan biosynthetic process"/>
    <property type="evidence" value="ECO:0007669"/>
    <property type="project" value="UniProtKB-UniRule"/>
</dbReference>
<comment type="caution">
    <text evidence="10">Lacks conserved residue(s) required for the propagation of feature annotation.</text>
</comment>
<comment type="catalytic activity">
    <reaction evidence="10">
        <text>di-trans,octa-cis-undecaprenyl diphospho-N-acetyl-alpha-D-muramoyl-L-alanyl-D-glutamyl-meso-2,6-diaminopimeloyl-D-alanyl-D-alanine + UDP-N-acetyl-alpha-D-glucosamine = di-trans,octa-cis-undecaprenyl diphospho-[N-acetyl-alpha-D-glucosaminyl-(1-&gt;4)]-N-acetyl-alpha-D-muramoyl-L-alanyl-D-glutamyl-meso-2,6-diaminopimeloyl-D-alanyl-D-alanine + UDP + H(+)</text>
        <dbReference type="Rhea" id="RHEA:31227"/>
        <dbReference type="ChEBI" id="CHEBI:15378"/>
        <dbReference type="ChEBI" id="CHEBI:57705"/>
        <dbReference type="ChEBI" id="CHEBI:58223"/>
        <dbReference type="ChEBI" id="CHEBI:61387"/>
        <dbReference type="ChEBI" id="CHEBI:61388"/>
        <dbReference type="EC" id="2.4.1.227"/>
    </reaction>
</comment>
<feature type="binding site" evidence="10">
    <location>
        <position position="175"/>
    </location>
    <ligand>
        <name>UDP-N-acetyl-alpha-D-glucosamine</name>
        <dbReference type="ChEBI" id="CHEBI:57705"/>
    </ligand>
</feature>
<dbReference type="Proteomes" id="UP000679848">
    <property type="component" value="Chromosome"/>
</dbReference>
<evidence type="ECO:0000256" key="1">
    <source>
        <dbReference type="ARBA" id="ARBA00022475"/>
    </source>
</evidence>
<keyword evidence="9 10" id="KW-0961">Cell wall biogenesis/degradation</keyword>
<feature type="binding site" evidence="10">
    <location>
        <position position="133"/>
    </location>
    <ligand>
        <name>UDP-N-acetyl-alpha-D-glucosamine</name>
        <dbReference type="ChEBI" id="CHEBI:57705"/>
    </ligand>
</feature>
<gene>
    <name evidence="10 13" type="primary">murG</name>
    <name evidence="13" type="ORF">MM59RIKEN_04110</name>
</gene>
<feature type="binding site" evidence="10">
    <location>
        <position position="265"/>
    </location>
    <ligand>
        <name>UDP-N-acetyl-alpha-D-glucosamine</name>
        <dbReference type="ChEBI" id="CHEBI:57705"/>
    </ligand>
</feature>
<dbReference type="CDD" id="cd03785">
    <property type="entry name" value="GT28_MurG"/>
    <property type="match status" value="1"/>
</dbReference>
<evidence type="ECO:0000313" key="14">
    <source>
        <dbReference type="Proteomes" id="UP000679848"/>
    </source>
</evidence>
<evidence type="ECO:0000256" key="4">
    <source>
        <dbReference type="ARBA" id="ARBA00022679"/>
    </source>
</evidence>
<feature type="binding site" evidence="10">
    <location>
        <begin position="15"/>
        <end position="17"/>
    </location>
    <ligand>
        <name>UDP-N-acetyl-alpha-D-glucosamine</name>
        <dbReference type="ChEBI" id="CHEBI:57705"/>
    </ligand>
</feature>
<keyword evidence="5 10" id="KW-0133">Cell shape</keyword>
<dbReference type="GO" id="GO:0008360">
    <property type="term" value="P:regulation of cell shape"/>
    <property type="evidence" value="ECO:0007669"/>
    <property type="project" value="UniProtKB-KW"/>
</dbReference>
<keyword evidence="3 10" id="KW-0328">Glycosyltransferase</keyword>